<comment type="caution">
    <text evidence="2">The sequence shown here is derived from an EMBL/GenBank/DDBJ whole genome shotgun (WGS) entry which is preliminary data.</text>
</comment>
<protein>
    <submittedName>
        <fullName evidence="2">Uncharacterized protein</fullName>
    </submittedName>
</protein>
<evidence type="ECO:0000256" key="1">
    <source>
        <dbReference type="SAM" id="MobiDB-lite"/>
    </source>
</evidence>
<gene>
    <name evidence="2" type="ORF">GOODEAATRI_033730</name>
</gene>
<evidence type="ECO:0000313" key="2">
    <source>
        <dbReference type="EMBL" id="MEQ2160438.1"/>
    </source>
</evidence>
<feature type="region of interest" description="Disordered" evidence="1">
    <location>
        <begin position="81"/>
        <end position="109"/>
    </location>
</feature>
<accession>A0ABV0MPT9</accession>
<feature type="compositionally biased region" description="Basic and acidic residues" evidence="1">
    <location>
        <begin position="100"/>
        <end position="109"/>
    </location>
</feature>
<keyword evidence="3" id="KW-1185">Reference proteome</keyword>
<organism evidence="2 3">
    <name type="scientific">Goodea atripinnis</name>
    <dbReference type="NCBI Taxonomy" id="208336"/>
    <lineage>
        <taxon>Eukaryota</taxon>
        <taxon>Metazoa</taxon>
        <taxon>Chordata</taxon>
        <taxon>Craniata</taxon>
        <taxon>Vertebrata</taxon>
        <taxon>Euteleostomi</taxon>
        <taxon>Actinopterygii</taxon>
        <taxon>Neopterygii</taxon>
        <taxon>Teleostei</taxon>
        <taxon>Neoteleostei</taxon>
        <taxon>Acanthomorphata</taxon>
        <taxon>Ovalentaria</taxon>
        <taxon>Atherinomorphae</taxon>
        <taxon>Cyprinodontiformes</taxon>
        <taxon>Goodeidae</taxon>
        <taxon>Goodea</taxon>
    </lineage>
</organism>
<sequence length="118" mass="12837">MDKDKRSDNVTTPFAFICVSQHSQCSWMDMHQYISDLLTSGNQSKNTPDVTNAAWGTTTAAGVPLGLKASSLQPLQGLEPVQERTEAAPGRPIHPGASHRRAEARDRAEGGIEYGRLF</sequence>
<evidence type="ECO:0000313" key="3">
    <source>
        <dbReference type="Proteomes" id="UP001476798"/>
    </source>
</evidence>
<name>A0ABV0MPT9_9TELE</name>
<reference evidence="2 3" key="1">
    <citation type="submission" date="2021-06" db="EMBL/GenBank/DDBJ databases">
        <authorList>
            <person name="Palmer J.M."/>
        </authorList>
    </citation>
    <scope>NUCLEOTIDE SEQUENCE [LARGE SCALE GENOMIC DNA]</scope>
    <source>
        <strain evidence="2 3">GA_2019</strain>
        <tissue evidence="2">Muscle</tissue>
    </source>
</reference>
<dbReference type="Proteomes" id="UP001476798">
    <property type="component" value="Unassembled WGS sequence"/>
</dbReference>
<dbReference type="EMBL" id="JAHRIO010007355">
    <property type="protein sequence ID" value="MEQ2160438.1"/>
    <property type="molecule type" value="Genomic_DNA"/>
</dbReference>
<proteinExistence type="predicted"/>